<comment type="caution">
    <text evidence="2">The sequence shown here is derived from an EMBL/GenBank/DDBJ whole genome shotgun (WGS) entry which is preliminary data.</text>
</comment>
<proteinExistence type="predicted"/>
<sequence length="143" mass="16194">MTGGYIGIHGSGAVESKNTSWLLLLASVILAVLAYYFFKYSPSMFTNLMYLLLFAAALWCLVCKLPLPMAANWQKHTFIVYMTHFLIVRGMNVLVSKYLSASMWPGILLFFLLPVLCFALTSLFWRICGKGQSFVWKMLSGNR</sequence>
<evidence type="ECO:0000313" key="2">
    <source>
        <dbReference type="EMBL" id="RGM25498.1"/>
    </source>
</evidence>
<organism evidence="2 3">
    <name type="scientific">Mediterraneibacter gnavus</name>
    <name type="common">Ruminococcus gnavus</name>
    <dbReference type="NCBI Taxonomy" id="33038"/>
    <lineage>
        <taxon>Bacteria</taxon>
        <taxon>Bacillati</taxon>
        <taxon>Bacillota</taxon>
        <taxon>Clostridia</taxon>
        <taxon>Lachnospirales</taxon>
        <taxon>Lachnospiraceae</taxon>
        <taxon>Mediterraneibacter</taxon>
    </lineage>
</organism>
<gene>
    <name evidence="2" type="ORF">DXC31_02005</name>
</gene>
<dbReference type="Proteomes" id="UP000260808">
    <property type="component" value="Unassembled WGS sequence"/>
</dbReference>
<reference evidence="2 3" key="1">
    <citation type="submission" date="2018-08" db="EMBL/GenBank/DDBJ databases">
        <title>A genome reference for cultivated species of the human gut microbiota.</title>
        <authorList>
            <person name="Zou Y."/>
            <person name="Xue W."/>
            <person name="Luo G."/>
        </authorList>
    </citation>
    <scope>NUCLEOTIDE SEQUENCE [LARGE SCALE GENOMIC DNA]</scope>
    <source>
        <strain evidence="2 3">TF01-20-2</strain>
    </source>
</reference>
<evidence type="ECO:0000313" key="3">
    <source>
        <dbReference type="Proteomes" id="UP000260808"/>
    </source>
</evidence>
<keyword evidence="1" id="KW-0812">Transmembrane</keyword>
<keyword evidence="1" id="KW-1133">Transmembrane helix</keyword>
<feature type="transmembrane region" description="Helical" evidence="1">
    <location>
        <begin position="21"/>
        <end position="38"/>
    </location>
</feature>
<name>A0A3E4VDL3_MEDGN</name>
<dbReference type="EMBL" id="QSSX01000003">
    <property type="protein sequence ID" value="RGM25498.1"/>
    <property type="molecule type" value="Genomic_DNA"/>
</dbReference>
<accession>A0A3E4VDL3</accession>
<feature type="transmembrane region" description="Helical" evidence="1">
    <location>
        <begin position="78"/>
        <end position="95"/>
    </location>
</feature>
<evidence type="ECO:0008006" key="4">
    <source>
        <dbReference type="Google" id="ProtNLM"/>
    </source>
</evidence>
<feature type="transmembrane region" description="Helical" evidence="1">
    <location>
        <begin position="44"/>
        <end position="66"/>
    </location>
</feature>
<feature type="transmembrane region" description="Helical" evidence="1">
    <location>
        <begin position="107"/>
        <end position="128"/>
    </location>
</feature>
<protein>
    <recommendedName>
        <fullName evidence="4">Acyltransferase 3 domain-containing protein</fullName>
    </recommendedName>
</protein>
<keyword evidence="1" id="KW-0472">Membrane</keyword>
<dbReference type="AlphaFoldDB" id="A0A3E4VDL3"/>
<evidence type="ECO:0000256" key="1">
    <source>
        <dbReference type="SAM" id="Phobius"/>
    </source>
</evidence>